<feature type="compositionally biased region" description="Low complexity" evidence="2">
    <location>
        <begin position="638"/>
        <end position="671"/>
    </location>
</feature>
<evidence type="ECO:0000256" key="1">
    <source>
        <dbReference type="SAM" id="Coils"/>
    </source>
</evidence>
<evidence type="ECO:0000256" key="2">
    <source>
        <dbReference type="SAM" id="MobiDB-lite"/>
    </source>
</evidence>
<keyword evidence="5" id="KW-1185">Reference proteome</keyword>
<dbReference type="eggNOG" id="ENOG502S9QS">
    <property type="taxonomic scope" value="Eukaryota"/>
</dbReference>
<feature type="region of interest" description="Disordered" evidence="2">
    <location>
        <begin position="377"/>
        <end position="548"/>
    </location>
</feature>
<dbReference type="VEuPathDB" id="FungiDB:MAPG_02821"/>
<sequence>MADHLQSSAAAVADAMATISSAVGSEPASIQCCCGRADCVFLKHNCAVLESVEKDVHAAAKMGQVLLARHEAYMADAERDRVELTNRIEELESDKRELEAGNARTIQENRALLDQLEALNGTVSDAETRITSLEAALQSTQVSARRLEGAAARAAELERELEFLEREQERIQNDLFNSQRDARTAIQRWKTAERGVFNLQQQLERIEQEAREERERHAEVLERMERQRAMEKDLNAAAGRLKGAAAVKTMGDGKPPTNPVVSHFVRDLLQDNANLQLGVAELRELLMNSNDEIQMLREQLEHHQPVTNRDTSAASTLKAEIGAGEIDEEEEEEIQPRLHNLQHARKVSQEVHIHHHYHVKPEVKKPKKKRHMLNASIFTPPARSPSTPPGGQWRTPAMLSHRHRDSVSTAQTHRWSLFSEPLSDMAPSSVPTSPQSNPRDSMFGRVAQDDVCPPSPLIFSDPTSPAWDQSRRRRASDASAHSFHQPSPEQDAAVKPSQAPVAVPKIASTNFDDDSTPTPSPTSSHNAARHLGHSPANAEESSDDTLSAMGASPVATRRHNLRRRTSHESIISLSGGLDIHTLKARPSQLTLRHINATAAGTGLSAVTVTARPSISVTTENGKSGSAVLRDSLGLGLPLPRPRITSAGGGPPSTSSSGSSFSLTSALATSTPRQPSALGRLASWRPWGGSSSPATAPKTPKTPSPSPTVPAAAAAIKSPKEQEVSRPAGINQAGAIPGFQEFFAAHQKRGPPSKVTPDAVDTDALRDGLQEEG</sequence>
<keyword evidence="1" id="KW-0175">Coiled coil</keyword>
<gene>
    <name evidence="3" type="ORF">MAPG_02821</name>
</gene>
<dbReference type="EMBL" id="ADBL01000685">
    <property type="status" value="NOT_ANNOTATED_CDS"/>
    <property type="molecule type" value="Genomic_DNA"/>
</dbReference>
<dbReference type="EnsemblFungi" id="MAPG_02821T0">
    <property type="protein sequence ID" value="MAPG_02821T0"/>
    <property type="gene ID" value="MAPG_02821"/>
</dbReference>
<evidence type="ECO:0000313" key="3">
    <source>
        <dbReference type="EMBL" id="KLU83770.1"/>
    </source>
</evidence>
<dbReference type="Gene3D" id="1.20.5.340">
    <property type="match status" value="1"/>
</dbReference>
<dbReference type="AlphaFoldDB" id="A0A0C4DSE3"/>
<dbReference type="OrthoDB" id="4088568at2759"/>
<accession>A0A0C4DSE3</accession>
<feature type="coiled-coil region" evidence="1">
    <location>
        <begin position="67"/>
        <end position="227"/>
    </location>
</feature>
<reference evidence="4" key="4">
    <citation type="journal article" date="2015" name="G3 (Bethesda)">
        <title>Genome sequences of three phytopathogenic species of the Magnaporthaceae family of fungi.</title>
        <authorList>
            <person name="Okagaki L.H."/>
            <person name="Nunes C.C."/>
            <person name="Sailsbery J."/>
            <person name="Clay B."/>
            <person name="Brown D."/>
            <person name="John T."/>
            <person name="Oh Y."/>
            <person name="Young N."/>
            <person name="Fitzgerald M."/>
            <person name="Haas B.J."/>
            <person name="Zeng Q."/>
            <person name="Young S."/>
            <person name="Adiconis X."/>
            <person name="Fan L."/>
            <person name="Levin J.Z."/>
            <person name="Mitchell T.K."/>
            <person name="Okubara P.A."/>
            <person name="Farman M.L."/>
            <person name="Kohn L.M."/>
            <person name="Birren B."/>
            <person name="Ma L.-J."/>
            <person name="Dean R.A."/>
        </authorList>
    </citation>
    <scope>NUCLEOTIDE SEQUENCE</scope>
    <source>
        <strain evidence="4">ATCC 64411 / 73-15</strain>
    </source>
</reference>
<proteinExistence type="predicted"/>
<dbReference type="PANTHER" id="PTHR43941">
    <property type="entry name" value="STRUCTURAL MAINTENANCE OF CHROMOSOMES PROTEIN 2"/>
    <property type="match status" value="1"/>
</dbReference>
<dbReference type="Proteomes" id="UP000011715">
    <property type="component" value="Unassembled WGS sequence"/>
</dbReference>
<dbReference type="OMA" id="KIVGHFV"/>
<organism evidence="4 5">
    <name type="scientific">Magnaporthiopsis poae (strain ATCC 64411 / 73-15)</name>
    <name type="common">Kentucky bluegrass fungus</name>
    <name type="synonym">Magnaporthe poae</name>
    <dbReference type="NCBI Taxonomy" id="644358"/>
    <lineage>
        <taxon>Eukaryota</taxon>
        <taxon>Fungi</taxon>
        <taxon>Dikarya</taxon>
        <taxon>Ascomycota</taxon>
        <taxon>Pezizomycotina</taxon>
        <taxon>Sordariomycetes</taxon>
        <taxon>Sordariomycetidae</taxon>
        <taxon>Magnaporthales</taxon>
        <taxon>Magnaporthaceae</taxon>
        <taxon>Magnaporthiopsis</taxon>
    </lineage>
</organism>
<reference evidence="3" key="3">
    <citation type="submission" date="2011-03" db="EMBL/GenBank/DDBJ databases">
        <title>Annotation of Magnaporthe poae ATCC 64411.</title>
        <authorList>
            <person name="Ma L.-J."/>
            <person name="Dead R."/>
            <person name="Young S.K."/>
            <person name="Zeng Q."/>
            <person name="Gargeya S."/>
            <person name="Fitzgerald M."/>
            <person name="Haas B."/>
            <person name="Abouelleil A."/>
            <person name="Alvarado L."/>
            <person name="Arachchi H.M."/>
            <person name="Berlin A."/>
            <person name="Brown A."/>
            <person name="Chapman S.B."/>
            <person name="Chen Z."/>
            <person name="Dunbar C."/>
            <person name="Freedman E."/>
            <person name="Gearin G."/>
            <person name="Gellesch M."/>
            <person name="Goldberg J."/>
            <person name="Griggs A."/>
            <person name="Gujja S."/>
            <person name="Heiman D."/>
            <person name="Howarth C."/>
            <person name="Larson L."/>
            <person name="Lui A."/>
            <person name="MacDonald P.J.P."/>
            <person name="Mehta T."/>
            <person name="Montmayeur A."/>
            <person name="Murphy C."/>
            <person name="Neiman D."/>
            <person name="Pearson M."/>
            <person name="Priest M."/>
            <person name="Roberts A."/>
            <person name="Saif S."/>
            <person name="Shea T."/>
            <person name="Shenoy N."/>
            <person name="Sisk P."/>
            <person name="Stolte C."/>
            <person name="Sykes S."/>
            <person name="Yandava C."/>
            <person name="Wortman J."/>
            <person name="Nusbaum C."/>
            <person name="Birren B."/>
        </authorList>
    </citation>
    <scope>NUCLEOTIDE SEQUENCE</scope>
    <source>
        <strain evidence="3">ATCC 64411</strain>
    </source>
</reference>
<dbReference type="EMBL" id="GL876967">
    <property type="protein sequence ID" value="KLU83770.1"/>
    <property type="molecule type" value="Genomic_DNA"/>
</dbReference>
<feature type="compositionally biased region" description="Low complexity" evidence="2">
    <location>
        <begin position="689"/>
        <end position="698"/>
    </location>
</feature>
<reference evidence="3" key="2">
    <citation type="submission" date="2010-05" db="EMBL/GenBank/DDBJ databases">
        <title>The Genome Sequence of Magnaporthe poae strain ATCC 64411.</title>
        <authorList>
            <consortium name="The Broad Institute Genome Sequencing Platform"/>
            <consortium name="Broad Institute Genome Sequencing Center for Infectious Disease"/>
            <person name="Ma L.-J."/>
            <person name="Dead R."/>
            <person name="Young S."/>
            <person name="Zeng Q."/>
            <person name="Koehrsen M."/>
            <person name="Alvarado L."/>
            <person name="Berlin A."/>
            <person name="Chapman S.B."/>
            <person name="Chen Z."/>
            <person name="Freedman E."/>
            <person name="Gellesch M."/>
            <person name="Goldberg J."/>
            <person name="Griggs A."/>
            <person name="Gujja S."/>
            <person name="Heilman E.R."/>
            <person name="Heiman D."/>
            <person name="Hepburn T."/>
            <person name="Howarth C."/>
            <person name="Jen D."/>
            <person name="Larson L."/>
            <person name="Mehta T."/>
            <person name="Neiman D."/>
            <person name="Pearson M."/>
            <person name="Roberts A."/>
            <person name="Saif S."/>
            <person name="Shea T."/>
            <person name="Shenoy N."/>
            <person name="Sisk P."/>
            <person name="Stolte C."/>
            <person name="Sykes S."/>
            <person name="Walk T."/>
            <person name="White J."/>
            <person name="Yandava C."/>
            <person name="Haas B."/>
            <person name="Nusbaum C."/>
            <person name="Birren B."/>
        </authorList>
    </citation>
    <scope>NUCLEOTIDE SEQUENCE</scope>
    <source>
        <strain evidence="3">ATCC 64411</strain>
    </source>
</reference>
<name>A0A0C4DSE3_MAGP6</name>
<dbReference type="STRING" id="644358.A0A0C4DSE3"/>
<evidence type="ECO:0000313" key="5">
    <source>
        <dbReference type="Proteomes" id="UP000011715"/>
    </source>
</evidence>
<feature type="compositionally biased region" description="Polar residues" evidence="2">
    <location>
        <begin position="429"/>
        <end position="439"/>
    </location>
</feature>
<dbReference type="PANTHER" id="PTHR43941:SF1">
    <property type="entry name" value="STRUCTURAL MAINTENANCE OF CHROMOSOMES PROTEIN 2"/>
    <property type="match status" value="1"/>
</dbReference>
<dbReference type="SUPFAM" id="SSF90257">
    <property type="entry name" value="Myosin rod fragments"/>
    <property type="match status" value="1"/>
</dbReference>
<protein>
    <submittedName>
        <fullName evidence="3 4">Uncharacterized protein</fullName>
    </submittedName>
</protein>
<reference evidence="4" key="5">
    <citation type="submission" date="2015-06" db="UniProtKB">
        <authorList>
            <consortium name="EnsemblFungi"/>
        </authorList>
    </citation>
    <scope>IDENTIFICATION</scope>
    <source>
        <strain evidence="4">ATCC 64411</strain>
    </source>
</reference>
<feature type="coiled-coil region" evidence="1">
    <location>
        <begin position="265"/>
        <end position="299"/>
    </location>
</feature>
<reference evidence="5" key="1">
    <citation type="submission" date="2010-05" db="EMBL/GenBank/DDBJ databases">
        <title>The genome sequence of Magnaporthe poae strain ATCC 64411.</title>
        <authorList>
            <person name="Ma L.-J."/>
            <person name="Dead R."/>
            <person name="Young S."/>
            <person name="Zeng Q."/>
            <person name="Koehrsen M."/>
            <person name="Alvarado L."/>
            <person name="Berlin A."/>
            <person name="Chapman S.B."/>
            <person name="Chen Z."/>
            <person name="Freedman E."/>
            <person name="Gellesch M."/>
            <person name="Goldberg J."/>
            <person name="Griggs A."/>
            <person name="Gujja S."/>
            <person name="Heilman E.R."/>
            <person name="Heiman D."/>
            <person name="Hepburn T."/>
            <person name="Howarth C."/>
            <person name="Jen D."/>
            <person name="Larson L."/>
            <person name="Mehta T."/>
            <person name="Neiman D."/>
            <person name="Pearson M."/>
            <person name="Roberts A."/>
            <person name="Saif S."/>
            <person name="Shea T."/>
            <person name="Shenoy N."/>
            <person name="Sisk P."/>
            <person name="Stolte C."/>
            <person name="Sykes S."/>
            <person name="Walk T."/>
            <person name="White J."/>
            <person name="Yandava C."/>
            <person name="Haas B."/>
            <person name="Nusbaum C."/>
            <person name="Birren B."/>
        </authorList>
    </citation>
    <scope>NUCLEOTIDE SEQUENCE [LARGE SCALE GENOMIC DNA]</scope>
    <source>
        <strain evidence="5">ATCC 64411 / 73-15</strain>
    </source>
</reference>
<feature type="region of interest" description="Disordered" evidence="2">
    <location>
        <begin position="638"/>
        <end position="726"/>
    </location>
</feature>
<evidence type="ECO:0000313" key="4">
    <source>
        <dbReference type="EnsemblFungi" id="MAPG_02821T0"/>
    </source>
</evidence>